<name>A0A239LC86_9RHOB</name>
<proteinExistence type="predicted"/>
<evidence type="ECO:0000256" key="1">
    <source>
        <dbReference type="SAM" id="MobiDB-lite"/>
    </source>
</evidence>
<reference evidence="3 4" key="1">
    <citation type="submission" date="2017-06" db="EMBL/GenBank/DDBJ databases">
        <authorList>
            <person name="Kim H.J."/>
            <person name="Triplett B.A."/>
        </authorList>
    </citation>
    <scope>NUCLEOTIDE SEQUENCE [LARGE SCALE GENOMIC DNA]</scope>
    <source>
        <strain evidence="3 4">DSM 29339</strain>
    </source>
</reference>
<dbReference type="AlphaFoldDB" id="A0A239LC86"/>
<dbReference type="EMBL" id="FZOY01000009">
    <property type="protein sequence ID" value="SNT27910.1"/>
    <property type="molecule type" value="Genomic_DNA"/>
</dbReference>
<protein>
    <submittedName>
        <fullName evidence="3">Hint domain-containing protein</fullName>
    </submittedName>
</protein>
<gene>
    <name evidence="3" type="ORF">SAMN05421757_109117</name>
</gene>
<keyword evidence="4" id="KW-1185">Reference proteome</keyword>
<dbReference type="Pfam" id="PF13403">
    <property type="entry name" value="Hint_2"/>
    <property type="match status" value="1"/>
</dbReference>
<evidence type="ECO:0000313" key="3">
    <source>
        <dbReference type="EMBL" id="SNT27910.1"/>
    </source>
</evidence>
<feature type="domain" description="Hedgehog/Intein (Hint)" evidence="2">
    <location>
        <begin position="44"/>
        <end position="171"/>
    </location>
</feature>
<dbReference type="Proteomes" id="UP000198426">
    <property type="component" value="Unassembled WGS sequence"/>
</dbReference>
<evidence type="ECO:0000259" key="2">
    <source>
        <dbReference type="Pfam" id="PF13403"/>
    </source>
</evidence>
<dbReference type="OrthoDB" id="6305173at2"/>
<feature type="region of interest" description="Disordered" evidence="1">
    <location>
        <begin position="1"/>
        <end position="31"/>
    </location>
</feature>
<accession>A0A239LC86</accession>
<evidence type="ECO:0000313" key="4">
    <source>
        <dbReference type="Proteomes" id="UP000198426"/>
    </source>
</evidence>
<organism evidence="3 4">
    <name type="scientific">Tropicimonas sediminicola</name>
    <dbReference type="NCBI Taxonomy" id="1031541"/>
    <lineage>
        <taxon>Bacteria</taxon>
        <taxon>Pseudomonadati</taxon>
        <taxon>Pseudomonadota</taxon>
        <taxon>Alphaproteobacteria</taxon>
        <taxon>Rhodobacterales</taxon>
        <taxon>Roseobacteraceae</taxon>
        <taxon>Tropicimonas</taxon>
    </lineage>
</organism>
<dbReference type="InterPro" id="IPR028992">
    <property type="entry name" value="Hedgehog/Intein_dom"/>
</dbReference>
<sequence length="180" mass="19180">MAGLFERHSLGRQRPARAPSSSGRTGQPAGESAYRKLQGIAGPTLVETSFGMVPAHLIRKGDPVHVGKGRFKPVRAVRTYSFDEDFLEAQPEARPVEVASAASHLRSAPRKLQLAPGQPVLVAGARSRDAVRVVPAIDIGKYAEATPDSTGPLTYVRLIFDTEEFVPIEGVGLKCAGPDA</sequence>